<evidence type="ECO:0000256" key="1">
    <source>
        <dbReference type="ARBA" id="ARBA00022801"/>
    </source>
</evidence>
<protein>
    <recommendedName>
        <fullName evidence="5">Class F sortase</fullName>
    </recommendedName>
</protein>
<comment type="caution">
    <text evidence="3">The sequence shown here is derived from an EMBL/GenBank/DDBJ whole genome shotgun (WGS) entry which is preliminary data.</text>
</comment>
<gene>
    <name evidence="3" type="ORF">GCM10011519_26690</name>
</gene>
<keyword evidence="4" id="KW-1185">Reference proteome</keyword>
<evidence type="ECO:0008006" key="5">
    <source>
        <dbReference type="Google" id="ProtNLM"/>
    </source>
</evidence>
<dbReference type="CDD" id="cd05829">
    <property type="entry name" value="Sortase_F"/>
    <property type="match status" value="1"/>
</dbReference>
<organism evidence="3 4">
    <name type="scientific">Marmoricola endophyticus</name>
    <dbReference type="NCBI Taxonomy" id="2040280"/>
    <lineage>
        <taxon>Bacteria</taxon>
        <taxon>Bacillati</taxon>
        <taxon>Actinomycetota</taxon>
        <taxon>Actinomycetes</taxon>
        <taxon>Propionibacteriales</taxon>
        <taxon>Nocardioidaceae</taxon>
        <taxon>Marmoricola</taxon>
    </lineage>
</organism>
<sequence>MSRRRLALVAALVVVVALVVVAVVVRRDEAPASVPAPAQADPTPGRPTPSPTRTARPRLVGDRTGDVLVLPSLGVRAPLVSVAMSATRTLTPPRNPREVGYWDGSAAPGSATGQTLVAGHTVHTGGGALDRLATLQPGDRVVIRRPSAGAERIAYRVVTVEDLSKAQLAARATDLFGQGRGAGQLRLVTCTGWNGRSYAGNTVVTAVPLRPPA</sequence>
<evidence type="ECO:0000256" key="2">
    <source>
        <dbReference type="SAM" id="MobiDB-lite"/>
    </source>
</evidence>
<dbReference type="Proteomes" id="UP000649179">
    <property type="component" value="Unassembled WGS sequence"/>
</dbReference>
<evidence type="ECO:0000313" key="3">
    <source>
        <dbReference type="EMBL" id="GGF51334.1"/>
    </source>
</evidence>
<dbReference type="SUPFAM" id="SSF63817">
    <property type="entry name" value="Sortase"/>
    <property type="match status" value="1"/>
</dbReference>
<dbReference type="GO" id="GO:0016787">
    <property type="term" value="F:hydrolase activity"/>
    <property type="evidence" value="ECO:0007669"/>
    <property type="project" value="UniProtKB-KW"/>
</dbReference>
<dbReference type="EMBL" id="BMKQ01000001">
    <property type="protein sequence ID" value="GGF51334.1"/>
    <property type="molecule type" value="Genomic_DNA"/>
</dbReference>
<name>A0A917BNY1_9ACTN</name>
<dbReference type="RefSeq" id="WP_188780215.1">
    <property type="nucleotide sequence ID" value="NZ_BMKQ01000001.1"/>
</dbReference>
<feature type="region of interest" description="Disordered" evidence="2">
    <location>
        <begin position="31"/>
        <end position="61"/>
    </location>
</feature>
<dbReference type="AlphaFoldDB" id="A0A917BNY1"/>
<reference evidence="3" key="2">
    <citation type="submission" date="2020-09" db="EMBL/GenBank/DDBJ databases">
        <authorList>
            <person name="Sun Q."/>
            <person name="Zhou Y."/>
        </authorList>
    </citation>
    <scope>NUCLEOTIDE SEQUENCE</scope>
    <source>
        <strain evidence="3">CGMCC 1.16067</strain>
    </source>
</reference>
<dbReference type="Gene3D" id="2.40.260.10">
    <property type="entry name" value="Sortase"/>
    <property type="match status" value="1"/>
</dbReference>
<dbReference type="InterPro" id="IPR042001">
    <property type="entry name" value="Sortase_F"/>
</dbReference>
<dbReference type="InterPro" id="IPR005754">
    <property type="entry name" value="Sortase"/>
</dbReference>
<accession>A0A917BNY1</accession>
<proteinExistence type="predicted"/>
<dbReference type="InterPro" id="IPR023365">
    <property type="entry name" value="Sortase_dom-sf"/>
</dbReference>
<keyword evidence="1" id="KW-0378">Hydrolase</keyword>
<evidence type="ECO:0000313" key="4">
    <source>
        <dbReference type="Proteomes" id="UP000649179"/>
    </source>
</evidence>
<reference evidence="3" key="1">
    <citation type="journal article" date="2014" name="Int. J. Syst. Evol. Microbiol.">
        <title>Complete genome sequence of Corynebacterium casei LMG S-19264T (=DSM 44701T), isolated from a smear-ripened cheese.</title>
        <authorList>
            <consortium name="US DOE Joint Genome Institute (JGI-PGF)"/>
            <person name="Walter F."/>
            <person name="Albersmeier A."/>
            <person name="Kalinowski J."/>
            <person name="Ruckert C."/>
        </authorList>
    </citation>
    <scope>NUCLEOTIDE SEQUENCE</scope>
    <source>
        <strain evidence="3">CGMCC 1.16067</strain>
    </source>
</reference>
<dbReference type="Pfam" id="PF04203">
    <property type="entry name" value="Sortase"/>
    <property type="match status" value="1"/>
</dbReference>